<sequence>MAIPIPQSERGNAIETIRTSGAAAGPQQGSSDKNEHDPGPTPPTNDASAIKEPQQGPASPHLDCQNSTHQEMKLRKRLRENMKCDML</sequence>
<reference evidence="2" key="1">
    <citation type="journal article" date="2016" name="Ticks Tick Borne Dis.">
        <title>De novo assembly and annotation of the salivary gland transcriptome of Rhipicephalus appendiculatus male and female ticks during blood feeding.</title>
        <authorList>
            <person name="de Castro M.H."/>
            <person name="de Klerk D."/>
            <person name="Pienaar R."/>
            <person name="Latif A.A."/>
            <person name="Rees D.J."/>
            <person name="Mans B.J."/>
        </authorList>
    </citation>
    <scope>NUCLEOTIDE SEQUENCE</scope>
    <source>
        <tissue evidence="2">Salivary glands</tissue>
    </source>
</reference>
<evidence type="ECO:0000313" key="2">
    <source>
        <dbReference type="EMBL" id="JAP76815.1"/>
    </source>
</evidence>
<feature type="region of interest" description="Disordered" evidence="1">
    <location>
        <begin position="1"/>
        <end position="72"/>
    </location>
</feature>
<organism evidence="2">
    <name type="scientific">Rhipicephalus appendiculatus</name>
    <name type="common">Brown ear tick</name>
    <dbReference type="NCBI Taxonomy" id="34631"/>
    <lineage>
        <taxon>Eukaryota</taxon>
        <taxon>Metazoa</taxon>
        <taxon>Ecdysozoa</taxon>
        <taxon>Arthropoda</taxon>
        <taxon>Chelicerata</taxon>
        <taxon>Arachnida</taxon>
        <taxon>Acari</taxon>
        <taxon>Parasitiformes</taxon>
        <taxon>Ixodida</taxon>
        <taxon>Ixodoidea</taxon>
        <taxon>Ixodidae</taxon>
        <taxon>Rhipicephalinae</taxon>
        <taxon>Rhipicephalus</taxon>
        <taxon>Rhipicephalus</taxon>
    </lineage>
</organism>
<dbReference type="EMBL" id="GEDV01011742">
    <property type="protein sequence ID" value="JAP76815.1"/>
    <property type="molecule type" value="Transcribed_RNA"/>
</dbReference>
<evidence type="ECO:0000256" key="1">
    <source>
        <dbReference type="SAM" id="MobiDB-lite"/>
    </source>
</evidence>
<dbReference type="AlphaFoldDB" id="A0A131YEA8"/>
<name>A0A131YEA8_RHIAP</name>
<protein>
    <submittedName>
        <fullName evidence="2">Uncharacterized protein</fullName>
    </submittedName>
</protein>
<accession>A0A131YEA8</accession>
<proteinExistence type="predicted"/>